<evidence type="ECO:0000313" key="3">
    <source>
        <dbReference type="EMBL" id="RLE08403.1"/>
    </source>
</evidence>
<keyword evidence="2" id="KW-0812">Transmembrane</keyword>
<evidence type="ECO:0000256" key="1">
    <source>
        <dbReference type="SAM" id="Coils"/>
    </source>
</evidence>
<feature type="transmembrane region" description="Helical" evidence="2">
    <location>
        <begin position="9"/>
        <end position="26"/>
    </location>
</feature>
<reference evidence="3 4" key="1">
    <citation type="submission" date="2018-06" db="EMBL/GenBank/DDBJ databases">
        <title>Extensive metabolic versatility and redundancy in microbially diverse, dynamic hydrothermal sediments.</title>
        <authorList>
            <person name="Dombrowski N."/>
            <person name="Teske A."/>
            <person name="Baker B.J."/>
        </authorList>
    </citation>
    <scope>NUCLEOTIDE SEQUENCE [LARGE SCALE GENOMIC DNA]</scope>
    <source>
        <strain evidence="3">B7_G13</strain>
    </source>
</reference>
<evidence type="ECO:0000256" key="2">
    <source>
        <dbReference type="SAM" id="Phobius"/>
    </source>
</evidence>
<organism evidence="3 4">
    <name type="scientific">Aerophobetes bacterium</name>
    <dbReference type="NCBI Taxonomy" id="2030807"/>
    <lineage>
        <taxon>Bacteria</taxon>
        <taxon>Candidatus Aerophobota</taxon>
    </lineage>
</organism>
<name>A0A662D409_UNCAE</name>
<dbReference type="Proteomes" id="UP000277457">
    <property type="component" value="Unassembled WGS sequence"/>
</dbReference>
<dbReference type="EMBL" id="QMPY01000027">
    <property type="protein sequence ID" value="RLE08403.1"/>
    <property type="molecule type" value="Genomic_DNA"/>
</dbReference>
<evidence type="ECO:0000313" key="4">
    <source>
        <dbReference type="Proteomes" id="UP000277457"/>
    </source>
</evidence>
<keyword evidence="1" id="KW-0175">Coiled coil</keyword>
<proteinExistence type="predicted"/>
<accession>A0A662D409</accession>
<keyword evidence="2" id="KW-1133">Transmembrane helix</keyword>
<keyword evidence="2" id="KW-0472">Membrane</keyword>
<comment type="caution">
    <text evidence="3">The sequence shown here is derived from an EMBL/GenBank/DDBJ whole genome shotgun (WGS) entry which is preliminary data.</text>
</comment>
<feature type="non-terminal residue" evidence="3">
    <location>
        <position position="116"/>
    </location>
</feature>
<gene>
    <name evidence="3" type="ORF">DRZ78_01165</name>
</gene>
<sequence length="116" mass="13078">MLIKKKRRLFYGGLIGWLMLIVMILVCSEVPVKAQEPLEKQLAEAKAAIADQIKIIGQLKDNFFKVTAELSKEIENLKAKNAEQAKTIKQITDNYFKVTGELKKEIESLEAANSDL</sequence>
<dbReference type="AlphaFoldDB" id="A0A662D409"/>
<protein>
    <submittedName>
        <fullName evidence="3">Uncharacterized protein</fullName>
    </submittedName>
</protein>
<feature type="coiled-coil region" evidence="1">
    <location>
        <begin position="67"/>
        <end position="94"/>
    </location>
</feature>